<keyword evidence="3" id="KW-1185">Reference proteome</keyword>
<dbReference type="InterPro" id="IPR018891">
    <property type="entry name" value="AIPR_C"/>
</dbReference>
<protein>
    <recommendedName>
        <fullName evidence="1">Abortive phage infection protein C-terminal domain-containing protein</fullName>
    </recommendedName>
</protein>
<evidence type="ECO:0000313" key="3">
    <source>
        <dbReference type="Proteomes" id="UP000218702"/>
    </source>
</evidence>
<sequence length="564" mass="64091">MPKPNTTAQKTQIIEVLTRDYFPMIPQLQRNWTPEQHYKNRLSRSLAAFAIANLADLTPSQAAHSIINGGDDNGIDAVYFDRVNNRLWLVQAKAGKAPNMGDNKKFCDGIRDLVHKRFQKFNSSFSRLQHDVEDALDRNGVKIVGCNIYLDESLGSHVVNDLNQLENELNKFDSRFQWQDLNIKNIYGWLTAKQENVPIEVKLTLEKWNCLEQPRKAFYGLVNAAELADLYKQHNKLLFERNIRYYLGTEDVNLAIAETVKEQPSELFYLNNGLTITCAKVSLPSGHNQDSTQFTLEGFSIVNGAQTVGSIASVFNDNRAISPNDNRAISPNAKLLVTIIEVGTQSDTIGIEITKARNTQNTVRDIYFAALDPNQERLRQECMVSNIVYQYRPSADNQDAITIEQAAIALACFSGNAEIIVAAKKNLNLLYKDHYSTLFSNELSGITLCRYVRIFQYLDQIFEDSRKAETETRRKNFYQHGRLFILDILSRRYKSLINKPEVNLSQDYLTEFSRIGIEIAELIYTLAESQFASDEKGYLAIFRSLTDVKSLTSAVMQELANKDA</sequence>
<name>A0A1Z4UY00_9CYAN</name>
<dbReference type="AlphaFoldDB" id="A0A1Z4UY00"/>
<reference evidence="2 3" key="1">
    <citation type="submission" date="2017-06" db="EMBL/GenBank/DDBJ databases">
        <title>Genome sequencing of cyanobaciteial culture collection at National Institute for Environmental Studies (NIES).</title>
        <authorList>
            <person name="Hirose Y."/>
            <person name="Shimura Y."/>
            <person name="Fujisawa T."/>
            <person name="Nakamura Y."/>
            <person name="Kawachi M."/>
        </authorList>
    </citation>
    <scope>NUCLEOTIDE SEQUENCE [LARGE SCALE GENOMIC DNA]</scope>
    <source>
        <strain evidence="2 3">NIES-806</strain>
    </source>
</reference>
<dbReference type="KEGG" id="dcm:NIES806_03010"/>
<dbReference type="EMBL" id="AP018316">
    <property type="protein sequence ID" value="BAZ84118.1"/>
    <property type="molecule type" value="Genomic_DNA"/>
</dbReference>
<dbReference type="OrthoDB" id="9806213at2"/>
<proteinExistence type="predicted"/>
<gene>
    <name evidence="2" type="ORF">NIES806_03010</name>
</gene>
<evidence type="ECO:0000259" key="1">
    <source>
        <dbReference type="Pfam" id="PF10592"/>
    </source>
</evidence>
<dbReference type="Proteomes" id="UP000218702">
    <property type="component" value="Chromosome"/>
</dbReference>
<accession>A0A1Z4UY00</accession>
<dbReference type="RefSeq" id="WP_096663099.1">
    <property type="nucleotide sequence ID" value="NZ_AP018316.1"/>
</dbReference>
<dbReference type="Pfam" id="PF10592">
    <property type="entry name" value="AIPR"/>
    <property type="match status" value="1"/>
</dbReference>
<evidence type="ECO:0000313" key="2">
    <source>
        <dbReference type="EMBL" id="BAZ84118.1"/>
    </source>
</evidence>
<feature type="domain" description="Abortive phage infection protein C-terminal" evidence="1">
    <location>
        <begin position="239"/>
        <end position="523"/>
    </location>
</feature>
<organism evidence="2 3">
    <name type="scientific">Dolichospermum compactum NIES-806</name>
    <dbReference type="NCBI Taxonomy" id="1973481"/>
    <lineage>
        <taxon>Bacteria</taxon>
        <taxon>Bacillati</taxon>
        <taxon>Cyanobacteriota</taxon>
        <taxon>Cyanophyceae</taxon>
        <taxon>Nostocales</taxon>
        <taxon>Aphanizomenonaceae</taxon>
        <taxon>Dolichospermum</taxon>
        <taxon>Dolichospermum compactum</taxon>
    </lineage>
</organism>